<sequence>MESNPDGGTSSGNAGHWGVTDVAVQWAGNNWAGNYRYDATELHRPQSLAELQELVAATPRLRALGSRHSFTAIPDSAELVTLEAMTGEAVAVAPDRRTVTVDAGLRYGELATALHRESLALHNLASLPHISVAGAVATATHGSGVGNRNLAGAVAGLELVTSSGELVRAARGDADFAGMVVGLGALGVVTRITLEVEPEFQVQQRVFDHLPWAALFEHFDEVVSSAYSVSLFTLLGGDVDMVWVKARTDAGPAPVGELFGATEADGERHPIPGIDPTPTTPQLAEPGLWSDRLPHFRMGFTPSNGDEIQSEYLLPRANAVPALEALLRLGPRVRPLLQTCEIRTIAADDLWMSTAHAQDSVALHFTWVQAQQAVEELLVDLEAALLPLGARPHWGKLFLADAGTLAPRYPHHADFVRLVERLDPRGAFRNDWLERYVLGS</sequence>
<dbReference type="EMBL" id="QKNV01000122">
    <property type="protein sequence ID" value="PZA21011.1"/>
    <property type="molecule type" value="Genomic_DNA"/>
</dbReference>
<keyword evidence="1" id="KW-0560">Oxidoreductase</keyword>
<evidence type="ECO:0000313" key="4">
    <source>
        <dbReference type="Proteomes" id="UP000247602"/>
    </source>
</evidence>
<accession>A0A323V8W4</accession>
<dbReference type="GO" id="GO:0071949">
    <property type="term" value="F:FAD binding"/>
    <property type="evidence" value="ECO:0007669"/>
    <property type="project" value="InterPro"/>
</dbReference>
<feature type="domain" description="FAD-binding PCMH-type" evidence="2">
    <location>
        <begin position="35"/>
        <end position="199"/>
    </location>
</feature>
<dbReference type="Gene3D" id="3.30.43.10">
    <property type="entry name" value="Uridine Diphospho-n-acetylenolpyruvylglucosamine Reductase, domain 2"/>
    <property type="match status" value="1"/>
</dbReference>
<dbReference type="PROSITE" id="PS51387">
    <property type="entry name" value="FAD_PCMH"/>
    <property type="match status" value="1"/>
</dbReference>
<dbReference type="GO" id="GO:0080049">
    <property type="term" value="F:L-gulono-1,4-lactone dehydrogenase activity"/>
    <property type="evidence" value="ECO:0007669"/>
    <property type="project" value="TreeGrafter"/>
</dbReference>
<dbReference type="SUPFAM" id="SSF56176">
    <property type="entry name" value="FAD-binding/transporter-associated domain-like"/>
    <property type="match status" value="1"/>
</dbReference>
<dbReference type="InterPro" id="IPR016171">
    <property type="entry name" value="Vanillyl_alc_oxidase_C-sub2"/>
</dbReference>
<dbReference type="AlphaFoldDB" id="A0A323V8W4"/>
<keyword evidence="4" id="KW-1185">Reference proteome</keyword>
<dbReference type="Gene3D" id="3.30.70.2520">
    <property type="match status" value="1"/>
</dbReference>
<name>A0A323V8W4_9ACTN</name>
<dbReference type="Pfam" id="PF04030">
    <property type="entry name" value="ALO"/>
    <property type="match status" value="1"/>
</dbReference>
<evidence type="ECO:0000256" key="1">
    <source>
        <dbReference type="ARBA" id="ARBA00023002"/>
    </source>
</evidence>
<dbReference type="Gene3D" id="1.10.45.10">
    <property type="entry name" value="Vanillyl-alcohol Oxidase, Chain A, domain 4"/>
    <property type="match status" value="1"/>
</dbReference>
<dbReference type="OrthoDB" id="9800184at2"/>
<dbReference type="Gene3D" id="3.30.70.2530">
    <property type="match status" value="1"/>
</dbReference>
<dbReference type="InterPro" id="IPR016166">
    <property type="entry name" value="FAD-bd_PCMH"/>
</dbReference>
<dbReference type="InterPro" id="IPR036318">
    <property type="entry name" value="FAD-bd_PCMH-like_sf"/>
</dbReference>
<proteinExistence type="predicted"/>
<comment type="caution">
    <text evidence="3">The sequence shown here is derived from an EMBL/GenBank/DDBJ whole genome shotgun (WGS) entry which is preliminary data.</text>
</comment>
<dbReference type="InterPro" id="IPR016169">
    <property type="entry name" value="FAD-bd_PCMH_sub2"/>
</dbReference>
<protein>
    <submittedName>
        <fullName evidence="3">FAD-binding protein</fullName>
    </submittedName>
</protein>
<dbReference type="PIRSF" id="PIRSF000136">
    <property type="entry name" value="LGO_GLO"/>
    <property type="match status" value="1"/>
</dbReference>
<gene>
    <name evidence="3" type="ORF">DMO24_12450</name>
</gene>
<dbReference type="PANTHER" id="PTHR43762">
    <property type="entry name" value="L-GULONOLACTONE OXIDASE"/>
    <property type="match status" value="1"/>
</dbReference>
<dbReference type="Pfam" id="PF01565">
    <property type="entry name" value="FAD_binding_4"/>
    <property type="match status" value="1"/>
</dbReference>
<dbReference type="PANTHER" id="PTHR43762:SF1">
    <property type="entry name" value="D-ARABINONO-1,4-LACTONE OXIDASE"/>
    <property type="match status" value="1"/>
</dbReference>
<evidence type="ECO:0000259" key="2">
    <source>
        <dbReference type="PROSITE" id="PS51387"/>
    </source>
</evidence>
<dbReference type="GO" id="GO:0016020">
    <property type="term" value="C:membrane"/>
    <property type="evidence" value="ECO:0007669"/>
    <property type="project" value="InterPro"/>
</dbReference>
<reference evidence="3 4" key="1">
    <citation type="submission" date="2018-06" db="EMBL/GenBank/DDBJ databases">
        <title>Draft genome sequence of Modestobacter versicolor CP153-2.</title>
        <authorList>
            <person name="Gundlapally S.R."/>
        </authorList>
    </citation>
    <scope>NUCLEOTIDE SEQUENCE [LARGE SCALE GENOMIC DNA]</scope>
    <source>
        <strain evidence="3 4">CP153-2</strain>
    </source>
</reference>
<organism evidence="3 4">
    <name type="scientific">Modestobacter versicolor</name>
    <dbReference type="NCBI Taxonomy" id="429133"/>
    <lineage>
        <taxon>Bacteria</taxon>
        <taxon>Bacillati</taxon>
        <taxon>Actinomycetota</taxon>
        <taxon>Actinomycetes</taxon>
        <taxon>Geodermatophilales</taxon>
        <taxon>Geodermatophilaceae</taxon>
        <taxon>Modestobacter</taxon>
    </lineage>
</organism>
<dbReference type="Gene3D" id="3.30.465.10">
    <property type="match status" value="1"/>
</dbReference>
<dbReference type="InterPro" id="IPR007173">
    <property type="entry name" value="ALO_C"/>
</dbReference>
<evidence type="ECO:0000313" key="3">
    <source>
        <dbReference type="EMBL" id="PZA21011.1"/>
    </source>
</evidence>
<dbReference type="Proteomes" id="UP000247602">
    <property type="component" value="Unassembled WGS sequence"/>
</dbReference>
<dbReference type="GO" id="GO:0003885">
    <property type="term" value="F:D-arabinono-1,4-lactone oxidase activity"/>
    <property type="evidence" value="ECO:0007669"/>
    <property type="project" value="InterPro"/>
</dbReference>
<dbReference type="InterPro" id="IPR016167">
    <property type="entry name" value="FAD-bd_PCMH_sub1"/>
</dbReference>
<dbReference type="InterPro" id="IPR006094">
    <property type="entry name" value="Oxid_FAD_bind_N"/>
</dbReference>
<dbReference type="InterPro" id="IPR010031">
    <property type="entry name" value="FAD_lactone_oxidase-like"/>
</dbReference>